<dbReference type="OrthoDB" id="10399199at2759"/>
<feature type="signal peptide" evidence="1">
    <location>
        <begin position="1"/>
        <end position="17"/>
    </location>
</feature>
<comment type="caution">
    <text evidence="2">The sequence shown here is derived from an EMBL/GenBank/DDBJ whole genome shotgun (WGS) entry which is preliminary data.</text>
</comment>
<accession>A0A4D9D1I0</accession>
<name>A0A4D9D1I0_9STRA</name>
<keyword evidence="1" id="KW-0732">Signal</keyword>
<reference evidence="2 3" key="1">
    <citation type="submission" date="2019-01" db="EMBL/GenBank/DDBJ databases">
        <title>Nuclear Genome Assembly of the Microalgal Biofuel strain Nannochloropsis salina CCMP1776.</title>
        <authorList>
            <person name="Hovde B."/>
        </authorList>
    </citation>
    <scope>NUCLEOTIDE SEQUENCE [LARGE SCALE GENOMIC DNA]</scope>
    <source>
        <strain evidence="2 3">CCMP1776</strain>
    </source>
</reference>
<feature type="chain" id="PRO_5020022700" evidence="1">
    <location>
        <begin position="18"/>
        <end position="269"/>
    </location>
</feature>
<dbReference type="Proteomes" id="UP000355283">
    <property type="component" value="Unassembled WGS sequence"/>
</dbReference>
<evidence type="ECO:0000313" key="3">
    <source>
        <dbReference type="Proteomes" id="UP000355283"/>
    </source>
</evidence>
<gene>
    <name evidence="2" type="ORF">NSK_006213</name>
</gene>
<protein>
    <submittedName>
        <fullName evidence="2">Uncharacterized protein</fullName>
    </submittedName>
</protein>
<sequence>MVKASLCILSLAAVAQGFLLPVPAPHRPPSSTQLAASAFTTVSGRIVEDPKGELQKVLTPSPKDEARRARVAKVLEAAGLQYTGEAIFSSNRWYGGAVYRDFTDAVGVEPADQVGAAALIVAAGNKGYKPFHKKVGTFMEVLHSLVKTILAEKDEFEGADLAKVFTGLVKLGYEGSPKQLIRDLVREITARIEAGELTGTQIATVLDSAASYWFTPEDAFFAAVASKLSPADVSDQDKARVKDAVSRFSSRLPHLESDKVLPASFVSSF</sequence>
<dbReference type="EMBL" id="SDOX01000107">
    <property type="protein sequence ID" value="TFJ82469.1"/>
    <property type="molecule type" value="Genomic_DNA"/>
</dbReference>
<evidence type="ECO:0000256" key="1">
    <source>
        <dbReference type="SAM" id="SignalP"/>
    </source>
</evidence>
<proteinExistence type="predicted"/>
<dbReference type="AlphaFoldDB" id="A0A4D9D1I0"/>
<organism evidence="2 3">
    <name type="scientific">Nannochloropsis salina CCMP1776</name>
    <dbReference type="NCBI Taxonomy" id="1027361"/>
    <lineage>
        <taxon>Eukaryota</taxon>
        <taxon>Sar</taxon>
        <taxon>Stramenopiles</taxon>
        <taxon>Ochrophyta</taxon>
        <taxon>Eustigmatophyceae</taxon>
        <taxon>Eustigmatales</taxon>
        <taxon>Monodopsidaceae</taxon>
        <taxon>Microchloropsis</taxon>
        <taxon>Microchloropsis salina</taxon>
    </lineage>
</organism>
<keyword evidence="3" id="KW-1185">Reference proteome</keyword>
<evidence type="ECO:0000313" key="2">
    <source>
        <dbReference type="EMBL" id="TFJ82469.1"/>
    </source>
</evidence>